<gene>
    <name evidence="1" type="ORF">GCWU000324_02914</name>
</gene>
<protein>
    <submittedName>
        <fullName evidence="1">Uncharacterized protein</fullName>
    </submittedName>
</protein>
<accession>C4GMI0</accession>
<evidence type="ECO:0000313" key="1">
    <source>
        <dbReference type="EMBL" id="EEP66938.1"/>
    </source>
</evidence>
<dbReference type="EMBL" id="ACJW02000007">
    <property type="protein sequence ID" value="EEP66938.1"/>
    <property type="molecule type" value="Genomic_DNA"/>
</dbReference>
<dbReference type="STRING" id="629741.GCWU000324_02914"/>
<evidence type="ECO:0000313" key="2">
    <source>
        <dbReference type="Proteomes" id="UP000003009"/>
    </source>
</evidence>
<sequence>MATALQMLARYLTLLHFAPCIHAFMTQNLFARIMNTGSKQKKGDPDVQVCFADFPHCASFFRRVRTSRTSCVVEQAHAFFRKKDAPFGWT</sequence>
<proteinExistence type="predicted"/>
<dbReference type="AlphaFoldDB" id="C4GMI0"/>
<reference evidence="1" key="1">
    <citation type="submission" date="2009-04" db="EMBL/GenBank/DDBJ databases">
        <authorList>
            <person name="Weinstock G."/>
            <person name="Sodergren E."/>
            <person name="Clifton S."/>
            <person name="Fulton L."/>
            <person name="Fulton B."/>
            <person name="Courtney L."/>
            <person name="Fronick C."/>
            <person name="Harrison M."/>
            <person name="Strong C."/>
            <person name="Farmer C."/>
            <person name="Delahaunty K."/>
            <person name="Markovic C."/>
            <person name="Hall O."/>
            <person name="Minx P."/>
            <person name="Tomlinson C."/>
            <person name="Mitreva M."/>
            <person name="Nelson J."/>
            <person name="Hou S."/>
            <person name="Wollam A."/>
            <person name="Pepin K.H."/>
            <person name="Johnson M."/>
            <person name="Bhonagiri V."/>
            <person name="Nash W.E."/>
            <person name="Warren W."/>
            <person name="Chinwalla A."/>
            <person name="Mardis E.R."/>
            <person name="Wilson R.K."/>
        </authorList>
    </citation>
    <scope>NUCLEOTIDE SEQUENCE [LARGE SCALE GENOMIC DNA]</scope>
    <source>
        <strain evidence="1">ATCC 51147</strain>
    </source>
</reference>
<keyword evidence="2" id="KW-1185">Reference proteome</keyword>
<dbReference type="Proteomes" id="UP000003009">
    <property type="component" value="Unassembled WGS sequence"/>
</dbReference>
<dbReference type="HOGENOM" id="CLU_2436881_0_0_4"/>
<comment type="caution">
    <text evidence="1">The sequence shown here is derived from an EMBL/GenBank/DDBJ whole genome shotgun (WGS) entry which is preliminary data.</text>
</comment>
<organism evidence="1 2">
    <name type="scientific">Kingella oralis ATCC 51147</name>
    <dbReference type="NCBI Taxonomy" id="629741"/>
    <lineage>
        <taxon>Bacteria</taxon>
        <taxon>Pseudomonadati</taxon>
        <taxon>Pseudomonadota</taxon>
        <taxon>Betaproteobacteria</taxon>
        <taxon>Neisseriales</taxon>
        <taxon>Neisseriaceae</taxon>
        <taxon>Kingella</taxon>
    </lineage>
</organism>
<name>C4GMI0_9NEIS</name>